<proteinExistence type="predicted"/>
<protein>
    <submittedName>
        <fullName evidence="1">Uncharacterized protein</fullName>
    </submittedName>
</protein>
<dbReference type="EMBL" id="LAZR01011511">
    <property type="protein sequence ID" value="KKM61285.1"/>
    <property type="molecule type" value="Genomic_DNA"/>
</dbReference>
<organism evidence="1">
    <name type="scientific">marine sediment metagenome</name>
    <dbReference type="NCBI Taxonomy" id="412755"/>
    <lineage>
        <taxon>unclassified sequences</taxon>
        <taxon>metagenomes</taxon>
        <taxon>ecological metagenomes</taxon>
    </lineage>
</organism>
<accession>A0A0F9LB78</accession>
<evidence type="ECO:0000313" key="1">
    <source>
        <dbReference type="EMBL" id="KKM61285.1"/>
    </source>
</evidence>
<gene>
    <name evidence="1" type="ORF">LCGC14_1533280</name>
</gene>
<dbReference type="Gene3D" id="1.25.10.10">
    <property type="entry name" value="Leucine-rich Repeat Variant"/>
    <property type="match status" value="1"/>
</dbReference>
<name>A0A0F9LB78_9ZZZZ</name>
<comment type="caution">
    <text evidence="1">The sequence shown here is derived from an EMBL/GenBank/DDBJ whole genome shotgun (WGS) entry which is preliminary data.</text>
</comment>
<dbReference type="AlphaFoldDB" id="A0A0F9LB78"/>
<dbReference type="InterPro" id="IPR011989">
    <property type="entry name" value="ARM-like"/>
</dbReference>
<reference evidence="1" key="1">
    <citation type="journal article" date="2015" name="Nature">
        <title>Complex archaea that bridge the gap between prokaryotes and eukaryotes.</title>
        <authorList>
            <person name="Spang A."/>
            <person name="Saw J.H."/>
            <person name="Jorgensen S.L."/>
            <person name="Zaremba-Niedzwiedzka K."/>
            <person name="Martijn J."/>
            <person name="Lind A.E."/>
            <person name="van Eijk R."/>
            <person name="Schleper C."/>
            <person name="Guy L."/>
            <person name="Ettema T.J."/>
        </authorList>
    </citation>
    <scope>NUCLEOTIDE SEQUENCE</scope>
</reference>
<sequence length="320" mass="37219">MSEIEKLRSKEECEKQLAVELAVGAVDTIDSLIDSGHEIACEYACQLLFDDMRQKVANKEGLPVKIVQHLLKDRCEVIRLTVIKTNWKSLTPEQQEEVICEAERMFAKESKEERRNRTNGYAIIKATVKKMQDIINQLLKEALLAADESKSLRYIKILSIDNSLPVSKEALIPVLKSLPAVFRLYWEYNNKWSRRQDTILSHPDEFVRIKEIEHILKKDTRVSDLDRWHSAIGKASRGESLKAKILKLWTADPSESIRRLIAMTTTNVDVLSMLATDSSNVVSRIAYPRYKKFQKRYEYSKAYQERKLEEKRKLKEKRGY</sequence>